<proteinExistence type="predicted"/>
<organism evidence="1 2">
    <name type="scientific">Salinisphaera japonica YTM-1</name>
    <dbReference type="NCBI Taxonomy" id="1209778"/>
    <lineage>
        <taxon>Bacteria</taxon>
        <taxon>Pseudomonadati</taxon>
        <taxon>Pseudomonadota</taxon>
        <taxon>Gammaproteobacteria</taxon>
        <taxon>Salinisphaerales</taxon>
        <taxon>Salinisphaeraceae</taxon>
        <taxon>Salinisphaera</taxon>
    </lineage>
</organism>
<dbReference type="OrthoDB" id="325117at2"/>
<name>A0A423Q2I1_9GAMM</name>
<sequence length="176" mass="19321">MNAADDITALAATVSQALAAAGIEAVLSGGAAVQIYSDAAYVSKDLDFVTAAGHRELRSVLATLGFKPGRSRRLFESADSAYLVEFPAWPLAVGDELVRSWACLRTQYGDLQILTPTQSVKDRLAAFYHWKDRQALLQAVCITRQQDNVDLAEIERWSKAEQSATGFETFKKHLEQ</sequence>
<keyword evidence="2" id="KW-1185">Reference proteome</keyword>
<dbReference type="EMBL" id="AYKG01000001">
    <property type="protein sequence ID" value="ROO32834.1"/>
    <property type="molecule type" value="Genomic_DNA"/>
</dbReference>
<dbReference type="Proteomes" id="UP000285310">
    <property type="component" value="Unassembled WGS sequence"/>
</dbReference>
<evidence type="ECO:0008006" key="3">
    <source>
        <dbReference type="Google" id="ProtNLM"/>
    </source>
</evidence>
<dbReference type="InParanoid" id="A0A423Q2I1"/>
<dbReference type="RefSeq" id="WP_123656768.1">
    <property type="nucleotide sequence ID" value="NZ_AYKG01000001.1"/>
</dbReference>
<evidence type="ECO:0000313" key="2">
    <source>
        <dbReference type="Proteomes" id="UP000285310"/>
    </source>
</evidence>
<reference evidence="1 2" key="1">
    <citation type="submission" date="2013-10" db="EMBL/GenBank/DDBJ databases">
        <title>Salinisphaera japonica YTM-1 Genome Sequencing.</title>
        <authorList>
            <person name="Lai Q."/>
            <person name="Li C."/>
            <person name="Shao Z."/>
        </authorList>
    </citation>
    <scope>NUCLEOTIDE SEQUENCE [LARGE SCALE GENOMIC DNA]</scope>
    <source>
        <strain evidence="1 2">YTM-1</strain>
    </source>
</reference>
<dbReference type="AlphaFoldDB" id="A0A423Q2I1"/>
<protein>
    <recommendedName>
        <fullName evidence="3">Nucleotidyltransferase family protein</fullName>
    </recommendedName>
</protein>
<accession>A0A423Q2I1</accession>
<evidence type="ECO:0000313" key="1">
    <source>
        <dbReference type="EMBL" id="ROO32834.1"/>
    </source>
</evidence>
<gene>
    <name evidence="1" type="ORF">SAJA_00965</name>
</gene>
<comment type="caution">
    <text evidence="1">The sequence shown here is derived from an EMBL/GenBank/DDBJ whole genome shotgun (WGS) entry which is preliminary data.</text>
</comment>